<organism evidence="3 4">
    <name type="scientific">Ostreococcus tauri</name>
    <name type="common">Marine green alga</name>
    <dbReference type="NCBI Taxonomy" id="70448"/>
    <lineage>
        <taxon>Eukaryota</taxon>
        <taxon>Viridiplantae</taxon>
        <taxon>Chlorophyta</taxon>
        <taxon>Mamiellophyceae</taxon>
        <taxon>Mamiellales</taxon>
        <taxon>Bathycoccaceae</taxon>
        <taxon>Ostreococcus</taxon>
    </lineage>
</organism>
<dbReference type="KEGG" id="ota:OT_ostta02g03320"/>
<dbReference type="AlphaFoldDB" id="A0A090M7R3"/>
<name>A0A090M7R3_OSTTA</name>
<proteinExistence type="predicted"/>
<evidence type="ECO:0000256" key="1">
    <source>
        <dbReference type="SAM" id="Coils"/>
    </source>
</evidence>
<feature type="compositionally biased region" description="Basic and acidic residues" evidence="2">
    <location>
        <begin position="360"/>
        <end position="373"/>
    </location>
</feature>
<feature type="coiled-coil region" evidence="1">
    <location>
        <begin position="272"/>
        <end position="320"/>
    </location>
</feature>
<reference evidence="3 4" key="2">
    <citation type="journal article" date="2014" name="BMC Genomics">
        <title>An improved genome of the model marine alga Ostreococcus tauri unfolds by assessing Illumina de novo assemblies.</title>
        <authorList>
            <person name="Blanc-Mathieu R."/>
            <person name="Verhelst B."/>
            <person name="Derelle E."/>
            <person name="Rombauts S."/>
            <person name="Bouget F.Y."/>
            <person name="Carre I."/>
            <person name="Chateau A."/>
            <person name="Eyre-Walker A."/>
            <person name="Grimsley N."/>
            <person name="Moreau H."/>
            <person name="Piegu B."/>
            <person name="Rivals E."/>
            <person name="Schackwitz W."/>
            <person name="Van de Peer Y."/>
            <person name="Piganeau G."/>
        </authorList>
    </citation>
    <scope>NUCLEOTIDE SEQUENCE [LARGE SCALE GENOMIC DNA]</scope>
    <source>
        <strain evidence="4">OTTH 0595 / CCAP 157/2 / RCC745</strain>
    </source>
</reference>
<dbReference type="RefSeq" id="XP_022840795.1">
    <property type="nucleotide sequence ID" value="XM_022985107.1"/>
</dbReference>
<sequence>MTLRDRNAAETMYRNDIEGFSASLLGKLDAARSAGRYGEAEIALLKEKLAIVVSAFASERAKREGEMEALASAARTELSEREYALSSARLELSEARRLIKILEAREESTRDDLDEALTSNEVLKAQLVEEHECASALRREANRLRDALRDAGEALADAAEREEELANKPPTSSMDDFQVRLERENANARIARLEEKVAHAQEENKELRRKVQEAEGESSELQRAVAERDGAQRFLKTQLADWNQRLYARAEGSVDGESASASDSSAELRTRLDEVEIELGAKTGAVKALERRVKDQDKALERARAEIEKMRETLLARDDDAFERRLASAPQSKYVASAEKAAAEVMDNLRASRAKHVSKRSRDQRASRRDRVAMPKPASSGASKKRAPPASRHIDTSEPFQPPQASDADEDEGEDDEEYEEVDVPVKRVVTKSRTKAKREKKQIEPVAAKENRQEDAAPAAQDGPRMPLGMIQMPKLGARKDKSVDDGAQKKRRLNRQSAIPEALPSLLFGVAETDFRVTDAQ</sequence>
<reference evidence="4" key="1">
    <citation type="journal article" date="2006" name="Proc. Natl. Acad. Sci. U.S.A.">
        <title>Genome analysis of the smallest free-living eukaryote Ostreococcus tauri unveils many unique features.</title>
        <authorList>
            <person name="Derelle E."/>
            <person name="Ferraz C."/>
            <person name="Rombauts S."/>
            <person name="Rouze P."/>
            <person name="Worden A.Z."/>
            <person name="Robbens S."/>
            <person name="Partensky F."/>
            <person name="Degroeve S."/>
            <person name="Echeynie S."/>
            <person name="Cooke R."/>
            <person name="Saeys Y."/>
            <person name="Wuyts J."/>
            <person name="Jabbari K."/>
            <person name="Bowler C."/>
            <person name="Panaud O."/>
            <person name="Piegu B."/>
            <person name="Ball S.G."/>
            <person name="Ral J.-P."/>
            <person name="Bouget F.-Y."/>
            <person name="Piganeau G."/>
            <person name="De Baets B."/>
            <person name="Picard A."/>
            <person name="Delseny M."/>
            <person name="Demaille J."/>
            <person name="Van de Peer Y."/>
            <person name="Moreau H."/>
        </authorList>
    </citation>
    <scope>NUCLEOTIDE SEQUENCE [LARGE SCALE GENOMIC DNA]</scope>
    <source>
        <strain evidence="4">OTTH 0595 / CCAP 157/2 / RCC745</strain>
    </source>
</reference>
<dbReference type="EMBL" id="CAID01000002">
    <property type="protein sequence ID" value="CEG01107.1"/>
    <property type="molecule type" value="Genomic_DNA"/>
</dbReference>
<evidence type="ECO:0000313" key="4">
    <source>
        <dbReference type="Proteomes" id="UP000009170"/>
    </source>
</evidence>
<dbReference type="Gene3D" id="1.10.287.1490">
    <property type="match status" value="1"/>
</dbReference>
<evidence type="ECO:0000256" key="2">
    <source>
        <dbReference type="SAM" id="MobiDB-lite"/>
    </source>
</evidence>
<dbReference type="Proteomes" id="UP000009170">
    <property type="component" value="Unassembled WGS sequence"/>
</dbReference>
<feature type="compositionally biased region" description="Acidic residues" evidence="2">
    <location>
        <begin position="407"/>
        <end position="423"/>
    </location>
</feature>
<dbReference type="OrthoDB" id="10530267at2759"/>
<comment type="caution">
    <text evidence="3">The sequence shown here is derived from an EMBL/GenBank/DDBJ whole genome shotgun (WGS) entry which is preliminary data.</text>
</comment>
<feature type="coiled-coil region" evidence="1">
    <location>
        <begin position="85"/>
        <end position="224"/>
    </location>
</feature>
<accession>A0A090M7R3</accession>
<feature type="region of interest" description="Disordered" evidence="2">
    <location>
        <begin position="347"/>
        <end position="499"/>
    </location>
</feature>
<feature type="compositionally biased region" description="Basic and acidic residues" evidence="2">
    <location>
        <begin position="442"/>
        <end position="456"/>
    </location>
</feature>
<evidence type="ECO:0000313" key="3">
    <source>
        <dbReference type="EMBL" id="CEG01107.1"/>
    </source>
</evidence>
<dbReference type="InParanoid" id="A0A090M7R3"/>
<feature type="compositionally biased region" description="Basic residues" evidence="2">
    <location>
        <begin position="429"/>
        <end position="441"/>
    </location>
</feature>
<dbReference type="GeneID" id="9832716"/>
<feature type="compositionally biased region" description="Basic and acidic residues" evidence="2">
    <location>
        <begin position="479"/>
        <end position="490"/>
    </location>
</feature>
<keyword evidence="1" id="KW-0175">Coiled coil</keyword>
<protein>
    <submittedName>
        <fullName evidence="3">Unnamed product</fullName>
    </submittedName>
</protein>
<keyword evidence="4" id="KW-1185">Reference proteome</keyword>
<gene>
    <name evidence="3" type="ORF">OT_ostta02g03320</name>
</gene>